<gene>
    <name evidence="2" type="ORF">DVH24_020301</name>
</gene>
<comment type="caution">
    <text evidence="2">The sequence shown here is derived from an EMBL/GenBank/DDBJ whole genome shotgun (WGS) entry which is preliminary data.</text>
</comment>
<evidence type="ECO:0000256" key="1">
    <source>
        <dbReference type="SAM" id="MobiDB-lite"/>
    </source>
</evidence>
<dbReference type="AlphaFoldDB" id="A0A498J6J8"/>
<feature type="region of interest" description="Disordered" evidence="1">
    <location>
        <begin position="1"/>
        <end position="21"/>
    </location>
</feature>
<accession>A0A498J6J8</accession>
<keyword evidence="3" id="KW-1185">Reference proteome</keyword>
<dbReference type="Proteomes" id="UP000290289">
    <property type="component" value="Chromosome 8"/>
</dbReference>
<proteinExistence type="predicted"/>
<evidence type="ECO:0000313" key="2">
    <source>
        <dbReference type="EMBL" id="RXH91278.1"/>
    </source>
</evidence>
<sequence>MLKQVAEQQERKAENVVVPKSKKQQLTFPVTPIGFCFRHDIANKTKEFNEMLLVIDEQRRNTHVFQRNEDGIQQVPKRQETSPHVGHL</sequence>
<reference evidence="2 3" key="1">
    <citation type="submission" date="2018-10" db="EMBL/GenBank/DDBJ databases">
        <title>A high-quality apple genome assembly.</title>
        <authorList>
            <person name="Hu J."/>
        </authorList>
    </citation>
    <scope>NUCLEOTIDE SEQUENCE [LARGE SCALE GENOMIC DNA]</scope>
    <source>
        <strain evidence="3">cv. HFTH1</strain>
        <tissue evidence="2">Young leaf</tissue>
    </source>
</reference>
<evidence type="ECO:0000313" key="3">
    <source>
        <dbReference type="Proteomes" id="UP000290289"/>
    </source>
</evidence>
<organism evidence="2 3">
    <name type="scientific">Malus domestica</name>
    <name type="common">Apple</name>
    <name type="synonym">Pyrus malus</name>
    <dbReference type="NCBI Taxonomy" id="3750"/>
    <lineage>
        <taxon>Eukaryota</taxon>
        <taxon>Viridiplantae</taxon>
        <taxon>Streptophyta</taxon>
        <taxon>Embryophyta</taxon>
        <taxon>Tracheophyta</taxon>
        <taxon>Spermatophyta</taxon>
        <taxon>Magnoliopsida</taxon>
        <taxon>eudicotyledons</taxon>
        <taxon>Gunneridae</taxon>
        <taxon>Pentapetalae</taxon>
        <taxon>rosids</taxon>
        <taxon>fabids</taxon>
        <taxon>Rosales</taxon>
        <taxon>Rosaceae</taxon>
        <taxon>Amygdaloideae</taxon>
        <taxon>Maleae</taxon>
        <taxon>Malus</taxon>
    </lineage>
</organism>
<name>A0A498J6J8_MALDO</name>
<dbReference type="EMBL" id="RDQH01000334">
    <property type="protein sequence ID" value="RXH91278.1"/>
    <property type="molecule type" value="Genomic_DNA"/>
</dbReference>
<feature type="region of interest" description="Disordered" evidence="1">
    <location>
        <begin position="66"/>
        <end position="88"/>
    </location>
</feature>
<protein>
    <submittedName>
        <fullName evidence="2">Uncharacterized protein</fullName>
    </submittedName>
</protein>